<organism evidence="3 4">
    <name type="scientific">Paenibacillus montanisoli</name>
    <dbReference type="NCBI Taxonomy" id="2081970"/>
    <lineage>
        <taxon>Bacteria</taxon>
        <taxon>Bacillati</taxon>
        <taxon>Bacillota</taxon>
        <taxon>Bacilli</taxon>
        <taxon>Bacillales</taxon>
        <taxon>Paenibacillaceae</taxon>
        <taxon>Paenibacillus</taxon>
    </lineage>
</organism>
<protein>
    <recommendedName>
        <fullName evidence="2">Fibronectin type-III domain-containing protein</fullName>
    </recommendedName>
</protein>
<dbReference type="OrthoDB" id="2702399at2"/>
<feature type="signal peptide" evidence="1">
    <location>
        <begin position="1"/>
        <end position="24"/>
    </location>
</feature>
<evidence type="ECO:0000313" key="4">
    <source>
        <dbReference type="Proteomes" id="UP000249260"/>
    </source>
</evidence>
<proteinExistence type="predicted"/>
<feature type="chain" id="PRO_5016374723" description="Fibronectin type-III domain-containing protein" evidence="1">
    <location>
        <begin position="25"/>
        <end position="194"/>
    </location>
</feature>
<keyword evidence="4" id="KW-1185">Reference proteome</keyword>
<dbReference type="CDD" id="cd00063">
    <property type="entry name" value="FN3"/>
    <property type="match status" value="1"/>
</dbReference>
<dbReference type="EMBL" id="QLUW01000001">
    <property type="protein sequence ID" value="RAP77492.1"/>
    <property type="molecule type" value="Genomic_DNA"/>
</dbReference>
<feature type="domain" description="Fibronectin type-III" evidence="2">
    <location>
        <begin position="32"/>
        <end position="126"/>
    </location>
</feature>
<reference evidence="3 4" key="1">
    <citation type="submission" date="2018-06" db="EMBL/GenBank/DDBJ databases">
        <title>Paenibacillus montanisoli sp. nov., isolated from mountain area soil.</title>
        <authorList>
            <person name="Wu M."/>
        </authorList>
    </citation>
    <scope>NUCLEOTIDE SEQUENCE [LARGE SCALE GENOMIC DNA]</scope>
    <source>
        <strain evidence="3 4">RA17</strain>
    </source>
</reference>
<dbReference type="SMART" id="SM00060">
    <property type="entry name" value="FN3"/>
    <property type="match status" value="1"/>
</dbReference>
<dbReference type="AlphaFoldDB" id="A0A328U5Y9"/>
<dbReference type="InterPro" id="IPR013783">
    <property type="entry name" value="Ig-like_fold"/>
</dbReference>
<evidence type="ECO:0000259" key="2">
    <source>
        <dbReference type="SMART" id="SM00060"/>
    </source>
</evidence>
<dbReference type="InterPro" id="IPR003961">
    <property type="entry name" value="FN3_dom"/>
</dbReference>
<dbReference type="Pfam" id="PF00041">
    <property type="entry name" value="fn3"/>
    <property type="match status" value="1"/>
</dbReference>
<keyword evidence="1" id="KW-0732">Signal</keyword>
<dbReference type="Gene3D" id="2.60.40.10">
    <property type="entry name" value="Immunoglobulins"/>
    <property type="match status" value="1"/>
</dbReference>
<dbReference type="RefSeq" id="WP_112880615.1">
    <property type="nucleotide sequence ID" value="NZ_QLUW01000001.1"/>
</dbReference>
<dbReference type="Proteomes" id="UP000249260">
    <property type="component" value="Unassembled WGS sequence"/>
</dbReference>
<dbReference type="SUPFAM" id="SSF49265">
    <property type="entry name" value="Fibronectin type III"/>
    <property type="match status" value="1"/>
</dbReference>
<evidence type="ECO:0000313" key="3">
    <source>
        <dbReference type="EMBL" id="RAP77492.1"/>
    </source>
</evidence>
<gene>
    <name evidence="3" type="ORF">DL346_03155</name>
</gene>
<accession>A0A328U5Y9</accession>
<evidence type="ECO:0000256" key="1">
    <source>
        <dbReference type="SAM" id="SignalP"/>
    </source>
</evidence>
<sequence>MKKCFLVFMLIMAIGMLQTLSVSAAVSDIIRPTHPVMKQITNITSTSMILSWTAASDNVGVVAYDLYKSSNGATYTDSVTGAKRPVPPTLIASLPSNVLTYTLTGLQPDTWYNAYYVKARDAAGNVDDFYSSVGAKTSSMAATLMAKLEVQFISADELNAEDEFTEFVYYVQFIDGQWVTIDQSAFDKAAKKKK</sequence>
<name>A0A328U5Y9_9BACL</name>
<comment type="caution">
    <text evidence="3">The sequence shown here is derived from an EMBL/GenBank/DDBJ whole genome shotgun (WGS) entry which is preliminary data.</text>
</comment>
<dbReference type="InterPro" id="IPR036116">
    <property type="entry name" value="FN3_sf"/>
</dbReference>